<dbReference type="RefSeq" id="WP_330107054.1">
    <property type="nucleotide sequence ID" value="NZ_JAZDQT010000001.1"/>
</dbReference>
<keyword evidence="1" id="KW-0175">Coiled coil</keyword>
<name>A0ABU7I5Q8_9SPHI</name>
<evidence type="ECO:0000313" key="3">
    <source>
        <dbReference type="Proteomes" id="UP001336835"/>
    </source>
</evidence>
<keyword evidence="3" id="KW-1185">Reference proteome</keyword>
<organism evidence="2 3">
    <name type="scientific">Pedobacter albus</name>
    <dbReference type="NCBI Taxonomy" id="3113905"/>
    <lineage>
        <taxon>Bacteria</taxon>
        <taxon>Pseudomonadati</taxon>
        <taxon>Bacteroidota</taxon>
        <taxon>Sphingobacteriia</taxon>
        <taxon>Sphingobacteriales</taxon>
        <taxon>Sphingobacteriaceae</taxon>
        <taxon>Pedobacter</taxon>
    </lineage>
</organism>
<accession>A0ABU7I5Q8</accession>
<sequence>MISLSYLAHYNQVVPIRAIVVFLGLLFFSCSLYAQDYKDSVNKKLVIPDKWKASLNGSYSTLVGADGNGGTIGSYASLDPLNASLSFKGTLPIAAKSGRMSFLSIAAQGSLVDGNFATVFKNTKLNTSAGINVEYNFRFGKDNPAEFGANDAKYTADMNIITEAESNAVKAYTNEIAKIATRQTALQEQITRTNAQVTAKELQLKALDKTINNATETYENKEKAYVESQKIIAELPKMRKSLETVNFQIDSLGVVSANSRGLIIKYRMQQRTLANEKRAKLQNDYQFAEFKLFWVTLTAGAGKVDYYTFDSTKPFADQLQNPNLPTYKFGFALNFYDQDNLTKKAWMANLGVQWMKDNNLSLLSTQEISQESVYKNTAGDVTRKATKKYTAYTEPDKIADYQQLSVFSNLYHIFNGGNIALHFFPSFYKPKDKRGYLDTGLGMMFSFKDQKKEKSTLNLEAYFVSLDSFNSLDATNKFWDRNEFGVRVTLPFNKLFK</sequence>
<protein>
    <submittedName>
        <fullName evidence="2">Uncharacterized protein</fullName>
    </submittedName>
</protein>
<feature type="coiled-coil region" evidence="1">
    <location>
        <begin position="197"/>
        <end position="224"/>
    </location>
</feature>
<evidence type="ECO:0000313" key="2">
    <source>
        <dbReference type="EMBL" id="MEE1944692.1"/>
    </source>
</evidence>
<proteinExistence type="predicted"/>
<gene>
    <name evidence="2" type="ORF">VRU48_06205</name>
</gene>
<comment type="caution">
    <text evidence="2">The sequence shown here is derived from an EMBL/GenBank/DDBJ whole genome shotgun (WGS) entry which is preliminary data.</text>
</comment>
<evidence type="ECO:0000256" key="1">
    <source>
        <dbReference type="SAM" id="Coils"/>
    </source>
</evidence>
<dbReference type="EMBL" id="JAZDQT010000001">
    <property type="protein sequence ID" value="MEE1944692.1"/>
    <property type="molecule type" value="Genomic_DNA"/>
</dbReference>
<reference evidence="2 3" key="1">
    <citation type="submission" date="2024-01" db="EMBL/GenBank/DDBJ databases">
        <title>Pedobacter sp. nov., isolated from fresh soil.</title>
        <authorList>
            <person name="Le N.T.T."/>
        </authorList>
    </citation>
    <scope>NUCLEOTIDE SEQUENCE [LARGE SCALE GENOMIC DNA]</scope>
    <source>
        <strain evidence="2 3">KR3-3</strain>
    </source>
</reference>
<dbReference type="Proteomes" id="UP001336835">
    <property type="component" value="Unassembled WGS sequence"/>
</dbReference>